<dbReference type="GO" id="GO:0046872">
    <property type="term" value="F:metal ion binding"/>
    <property type="evidence" value="ECO:0007669"/>
    <property type="project" value="UniProtKB-KW"/>
</dbReference>
<dbReference type="InterPro" id="IPR036291">
    <property type="entry name" value="NAD(P)-bd_dom_sf"/>
</dbReference>
<dbReference type="InterPro" id="IPR011032">
    <property type="entry name" value="GroES-like_sf"/>
</dbReference>
<keyword evidence="6" id="KW-0560">Oxidoreductase</keyword>
<evidence type="ECO:0000313" key="11">
    <source>
        <dbReference type="Proteomes" id="UP000010388"/>
    </source>
</evidence>
<evidence type="ECO:0000256" key="2">
    <source>
        <dbReference type="ARBA" id="ARBA00008072"/>
    </source>
</evidence>
<evidence type="ECO:0000256" key="8">
    <source>
        <dbReference type="ARBA" id="ARBA00049243"/>
    </source>
</evidence>
<dbReference type="AlphaFoldDB" id="K9P6L8"/>
<sequence length="366" mass="38330">MLRTRAGTLRRSAGEADMKAMVIEACCDMALTPAPLVPMDLPPPVPGPGELLVKVEVCGVCHTELDEIEGRTPPPRFPVIPGHQIVGTVAASDPGCEGLAPGDAVGIAWIFHACGSCAFCRSGRENLCPAFVATGRDVNGGYAEYVTVPAAFAHRLPAGLEAASVAPMLCAGAIGYRSLELSGLADGQDMGLTGFGASAHLVLPMVRHRFPASRVFVFARSAVQRAFALELGAAWAGATEAESPVKLHAVIDTTPAWTPVVAALRNLHPGGRLVINAIGKQEADKAALLNLDYSRDLWREKEIRSVANVTRADVREFLALAAAAGIRAEVKEFPLAEANQALQELRRGQGRGAKVLRIGSAGAAGI</sequence>
<organism evidence="10 11">
    <name type="scientific">Cyanobium gracile (strain ATCC 27147 / PCC 6307)</name>
    <dbReference type="NCBI Taxonomy" id="292564"/>
    <lineage>
        <taxon>Bacteria</taxon>
        <taxon>Bacillati</taxon>
        <taxon>Cyanobacteriota</taxon>
        <taxon>Cyanophyceae</taxon>
        <taxon>Synechococcales</taxon>
        <taxon>Prochlorococcaceae</taxon>
        <taxon>Cyanobium</taxon>
    </lineage>
</organism>
<dbReference type="SUPFAM" id="SSF51735">
    <property type="entry name" value="NAD(P)-binding Rossmann-fold domains"/>
    <property type="match status" value="1"/>
</dbReference>
<dbReference type="InterPro" id="IPR014187">
    <property type="entry name" value="ADH_Zn_typ-2"/>
</dbReference>
<comment type="catalytic activity">
    <reaction evidence="7">
        <text>a secondary alcohol + NAD(+) = a ketone + NADH + H(+)</text>
        <dbReference type="Rhea" id="RHEA:10740"/>
        <dbReference type="ChEBI" id="CHEBI:15378"/>
        <dbReference type="ChEBI" id="CHEBI:17087"/>
        <dbReference type="ChEBI" id="CHEBI:35681"/>
        <dbReference type="ChEBI" id="CHEBI:57540"/>
        <dbReference type="ChEBI" id="CHEBI:57945"/>
        <dbReference type="EC" id="1.1.1.1"/>
    </reaction>
</comment>
<evidence type="ECO:0000256" key="7">
    <source>
        <dbReference type="ARBA" id="ARBA00049164"/>
    </source>
</evidence>
<reference evidence="11" key="1">
    <citation type="journal article" date="2013" name="Proc. Natl. Acad. Sci. U.S.A.">
        <title>Improving the coverage of the cyanobacterial phylum using diversity-driven genome sequencing.</title>
        <authorList>
            <person name="Shih P.M."/>
            <person name="Wu D."/>
            <person name="Latifi A."/>
            <person name="Axen S.D."/>
            <person name="Fewer D.P."/>
            <person name="Talla E."/>
            <person name="Calteau A."/>
            <person name="Cai F."/>
            <person name="Tandeau de Marsac N."/>
            <person name="Rippka R."/>
            <person name="Herdman M."/>
            <person name="Sivonen K."/>
            <person name="Coursin T."/>
            <person name="Laurent T."/>
            <person name="Goodwin L."/>
            <person name="Nolan M."/>
            <person name="Davenport K.W."/>
            <person name="Han C.S."/>
            <person name="Rubin E.M."/>
            <person name="Eisen J.A."/>
            <person name="Woyke T."/>
            <person name="Gugger M."/>
            <person name="Kerfeld C.A."/>
        </authorList>
    </citation>
    <scope>NUCLEOTIDE SEQUENCE [LARGE SCALE GENOMIC DNA]</scope>
    <source>
        <strain evidence="11">ATCC 27147 / PCC 6307</strain>
    </source>
</reference>
<dbReference type="HOGENOM" id="CLU_026673_20_7_3"/>
<dbReference type="RefSeq" id="WP_015109490.1">
    <property type="nucleotide sequence ID" value="NC_019675.1"/>
</dbReference>
<dbReference type="EMBL" id="CP003495">
    <property type="protein sequence ID" value="AFY29042.1"/>
    <property type="molecule type" value="Genomic_DNA"/>
</dbReference>
<gene>
    <name evidence="10" type="ordered locus">Cyagr_1908</name>
</gene>
<dbReference type="InterPro" id="IPR013154">
    <property type="entry name" value="ADH-like_N"/>
</dbReference>
<dbReference type="KEGG" id="cgc:Cyagr_1908"/>
<evidence type="ECO:0000313" key="10">
    <source>
        <dbReference type="EMBL" id="AFY29042.1"/>
    </source>
</evidence>
<dbReference type="PANTHER" id="PTHR42940">
    <property type="entry name" value="ALCOHOL DEHYDROGENASE 1-RELATED"/>
    <property type="match status" value="1"/>
</dbReference>
<evidence type="ECO:0000256" key="4">
    <source>
        <dbReference type="ARBA" id="ARBA00022723"/>
    </source>
</evidence>
<protein>
    <recommendedName>
        <fullName evidence="3">alcohol dehydrogenase</fullName>
        <ecNumber evidence="3">1.1.1.1</ecNumber>
    </recommendedName>
</protein>
<evidence type="ECO:0000256" key="5">
    <source>
        <dbReference type="ARBA" id="ARBA00022833"/>
    </source>
</evidence>
<dbReference type="GO" id="GO:0004022">
    <property type="term" value="F:alcohol dehydrogenase (NAD+) activity"/>
    <property type="evidence" value="ECO:0007669"/>
    <property type="project" value="UniProtKB-EC"/>
</dbReference>
<dbReference type="STRING" id="292564.Cyagr_1908"/>
<dbReference type="Gene3D" id="3.40.50.720">
    <property type="entry name" value="NAD(P)-binding Rossmann-like Domain"/>
    <property type="match status" value="1"/>
</dbReference>
<name>K9P6L8_CYAGP</name>
<dbReference type="GO" id="GO:0005737">
    <property type="term" value="C:cytoplasm"/>
    <property type="evidence" value="ECO:0007669"/>
    <property type="project" value="TreeGrafter"/>
</dbReference>
<accession>K9P6L8</accession>
<dbReference type="NCBIfam" id="TIGR02822">
    <property type="entry name" value="adh_fam_2"/>
    <property type="match status" value="1"/>
</dbReference>
<dbReference type="PANTHER" id="PTHR42940:SF8">
    <property type="entry name" value="VACUOLAR PROTEIN SORTING-ASSOCIATED PROTEIN 11"/>
    <property type="match status" value="1"/>
</dbReference>
<dbReference type="Gene3D" id="3.90.180.10">
    <property type="entry name" value="Medium-chain alcohol dehydrogenases, catalytic domain"/>
    <property type="match status" value="1"/>
</dbReference>
<dbReference type="Proteomes" id="UP000010388">
    <property type="component" value="Chromosome"/>
</dbReference>
<evidence type="ECO:0000256" key="1">
    <source>
        <dbReference type="ARBA" id="ARBA00001947"/>
    </source>
</evidence>
<proteinExistence type="inferred from homology"/>
<dbReference type="Pfam" id="PF08240">
    <property type="entry name" value="ADH_N"/>
    <property type="match status" value="1"/>
</dbReference>
<evidence type="ECO:0000259" key="9">
    <source>
        <dbReference type="Pfam" id="PF08240"/>
    </source>
</evidence>
<dbReference type="SUPFAM" id="SSF50129">
    <property type="entry name" value="GroES-like"/>
    <property type="match status" value="1"/>
</dbReference>
<comment type="similarity">
    <text evidence="2">Belongs to the zinc-containing alcohol dehydrogenase family.</text>
</comment>
<comment type="catalytic activity">
    <reaction evidence="8">
        <text>a primary alcohol + NAD(+) = an aldehyde + NADH + H(+)</text>
        <dbReference type="Rhea" id="RHEA:10736"/>
        <dbReference type="ChEBI" id="CHEBI:15378"/>
        <dbReference type="ChEBI" id="CHEBI:15734"/>
        <dbReference type="ChEBI" id="CHEBI:17478"/>
        <dbReference type="ChEBI" id="CHEBI:57540"/>
        <dbReference type="ChEBI" id="CHEBI:57945"/>
        <dbReference type="EC" id="1.1.1.1"/>
    </reaction>
</comment>
<dbReference type="eggNOG" id="COG1064">
    <property type="taxonomic scope" value="Bacteria"/>
</dbReference>
<evidence type="ECO:0000256" key="6">
    <source>
        <dbReference type="ARBA" id="ARBA00023002"/>
    </source>
</evidence>
<comment type="cofactor">
    <cofactor evidence="1">
        <name>Zn(2+)</name>
        <dbReference type="ChEBI" id="CHEBI:29105"/>
    </cofactor>
</comment>
<keyword evidence="4" id="KW-0479">Metal-binding</keyword>
<feature type="domain" description="Alcohol dehydrogenase-like N-terminal" evidence="9">
    <location>
        <begin position="47"/>
        <end position="157"/>
    </location>
</feature>
<dbReference type="PATRIC" id="fig|292564.3.peg.1816"/>
<keyword evidence="5" id="KW-0862">Zinc</keyword>
<dbReference type="EC" id="1.1.1.1" evidence="3"/>
<evidence type="ECO:0000256" key="3">
    <source>
        <dbReference type="ARBA" id="ARBA00013190"/>
    </source>
</evidence>